<keyword evidence="1" id="KW-0812">Transmembrane</keyword>
<evidence type="ECO:0000313" key="3">
    <source>
        <dbReference type="Proteomes" id="UP000228934"/>
    </source>
</evidence>
<feature type="transmembrane region" description="Helical" evidence="1">
    <location>
        <begin position="220"/>
        <end position="243"/>
    </location>
</feature>
<feature type="transmembrane region" description="Helical" evidence="1">
    <location>
        <begin position="134"/>
        <end position="157"/>
    </location>
</feature>
<dbReference type="OrthoDB" id="2149840at2759"/>
<feature type="transmembrane region" description="Helical" evidence="1">
    <location>
        <begin position="57"/>
        <end position="76"/>
    </location>
</feature>
<evidence type="ECO:0000313" key="2">
    <source>
        <dbReference type="EMBL" id="PIO28848.1"/>
    </source>
</evidence>
<dbReference type="PANTHER" id="PTHR31061">
    <property type="entry name" value="LD22376P"/>
    <property type="match status" value="1"/>
</dbReference>
<dbReference type="Proteomes" id="UP000228934">
    <property type="component" value="Unassembled WGS sequence"/>
</dbReference>
<feature type="transmembrane region" description="Helical" evidence="1">
    <location>
        <begin position="96"/>
        <end position="113"/>
    </location>
</feature>
<dbReference type="AlphaFoldDB" id="A0A2G9RLS9"/>
<organism evidence="2 3">
    <name type="scientific">Aquarana catesbeiana</name>
    <name type="common">American bullfrog</name>
    <name type="synonym">Rana catesbeiana</name>
    <dbReference type="NCBI Taxonomy" id="8400"/>
    <lineage>
        <taxon>Eukaryota</taxon>
        <taxon>Metazoa</taxon>
        <taxon>Chordata</taxon>
        <taxon>Craniata</taxon>
        <taxon>Vertebrata</taxon>
        <taxon>Euteleostomi</taxon>
        <taxon>Amphibia</taxon>
        <taxon>Batrachia</taxon>
        <taxon>Anura</taxon>
        <taxon>Neobatrachia</taxon>
        <taxon>Ranoidea</taxon>
        <taxon>Ranidae</taxon>
        <taxon>Aquarana</taxon>
    </lineage>
</organism>
<name>A0A2G9RLS9_AQUCT</name>
<keyword evidence="1" id="KW-0472">Membrane</keyword>
<keyword evidence="1" id="KW-1133">Transmembrane helix</keyword>
<dbReference type="PANTHER" id="PTHR31061:SF37">
    <property type="entry name" value="HEPARAN-ALPHA-GLUCOSAMINIDE N-ACETYLTRANSFERASE"/>
    <property type="match status" value="1"/>
</dbReference>
<sequence>MVFVNYGGGGYCFFKHQSWNGLTLADLVFPWFVFIMGTSIHLSLNAMLRKGNSRWKLFWKVLWRSIQLFLIGLFVINENYCRGPLAWSDLRIMGVLQRISLTYLVVSVLELLFTKPLPDALPQNRTCFLFQDVVLFWPQWLIILALEAAWLCLTFLLPVPECPLGYLGPGGIGDMGKYPNCTGGAAGYIDRLVLGENHIYQHPSSNVIYKTTVPYDPEGILGTLNSIVIAFLGLQAGKVLLFYKNQHKQIMVRFFTWSVVMVWLFGCNSSMKTTSGWTSVDIRWVYLGPNGFYQLCGGDSAGHLQMLKGSKLVCLSSAALSFLGQPLSLQSSTLLVCASSKELEQHILKPQSALKSLPGGDLAVAK</sequence>
<dbReference type="EMBL" id="KV936416">
    <property type="protein sequence ID" value="PIO28848.1"/>
    <property type="molecule type" value="Genomic_DNA"/>
</dbReference>
<evidence type="ECO:0000256" key="1">
    <source>
        <dbReference type="SAM" id="Phobius"/>
    </source>
</evidence>
<accession>A0A2G9RLS9</accession>
<reference evidence="3" key="1">
    <citation type="journal article" date="2017" name="Nat. Commun.">
        <title>The North American bullfrog draft genome provides insight into hormonal regulation of long noncoding RNA.</title>
        <authorList>
            <person name="Hammond S.A."/>
            <person name="Warren R.L."/>
            <person name="Vandervalk B.P."/>
            <person name="Kucuk E."/>
            <person name="Khan H."/>
            <person name="Gibb E.A."/>
            <person name="Pandoh P."/>
            <person name="Kirk H."/>
            <person name="Zhao Y."/>
            <person name="Jones M."/>
            <person name="Mungall A.J."/>
            <person name="Coope R."/>
            <person name="Pleasance S."/>
            <person name="Moore R.A."/>
            <person name="Holt R.A."/>
            <person name="Round J.M."/>
            <person name="Ohora S."/>
            <person name="Walle B.V."/>
            <person name="Veldhoen N."/>
            <person name="Helbing C.C."/>
            <person name="Birol I."/>
        </authorList>
    </citation>
    <scope>NUCLEOTIDE SEQUENCE [LARGE SCALE GENOMIC DNA]</scope>
</reference>
<feature type="transmembrane region" description="Helical" evidence="1">
    <location>
        <begin position="28"/>
        <end position="48"/>
    </location>
</feature>
<proteinExistence type="predicted"/>
<keyword evidence="3" id="KW-1185">Reference proteome</keyword>
<gene>
    <name evidence="2" type="ORF">AB205_0098810</name>
</gene>
<protein>
    <submittedName>
        <fullName evidence="2">Uncharacterized protein</fullName>
    </submittedName>
</protein>